<evidence type="ECO:0000313" key="2">
    <source>
        <dbReference type="EMBL" id="TDN83010.1"/>
    </source>
</evidence>
<feature type="transmembrane region" description="Helical" evidence="1">
    <location>
        <begin position="21"/>
        <end position="42"/>
    </location>
</feature>
<dbReference type="AlphaFoldDB" id="A0A4R6FPI8"/>
<keyword evidence="3" id="KW-1185">Reference proteome</keyword>
<organism evidence="2 3">
    <name type="scientific">Stakelama pacifica</name>
    <dbReference type="NCBI Taxonomy" id="517720"/>
    <lineage>
        <taxon>Bacteria</taxon>
        <taxon>Pseudomonadati</taxon>
        <taxon>Pseudomonadota</taxon>
        <taxon>Alphaproteobacteria</taxon>
        <taxon>Sphingomonadales</taxon>
        <taxon>Sphingomonadaceae</taxon>
        <taxon>Stakelama</taxon>
    </lineage>
</organism>
<name>A0A4R6FPI8_9SPHN</name>
<comment type="caution">
    <text evidence="2">The sequence shown here is derived from an EMBL/GenBank/DDBJ whole genome shotgun (WGS) entry which is preliminary data.</text>
</comment>
<proteinExistence type="predicted"/>
<protein>
    <submittedName>
        <fullName evidence="2">Uncharacterized protein</fullName>
    </submittedName>
</protein>
<keyword evidence="1" id="KW-1133">Transmembrane helix</keyword>
<sequence>MRPDSLDDPRAIDALNRFARAIACVAIGGALGMIATALMVVVP</sequence>
<dbReference type="EMBL" id="SNWD01000005">
    <property type="protein sequence ID" value="TDN83010.1"/>
    <property type="molecule type" value="Genomic_DNA"/>
</dbReference>
<keyword evidence="1" id="KW-0812">Transmembrane</keyword>
<dbReference type="Proteomes" id="UP000295493">
    <property type="component" value="Unassembled WGS sequence"/>
</dbReference>
<reference evidence="2 3" key="1">
    <citation type="submission" date="2019-03" db="EMBL/GenBank/DDBJ databases">
        <title>Genomic Encyclopedia of Type Strains, Phase IV (KMG-IV): sequencing the most valuable type-strain genomes for metagenomic binning, comparative biology and taxonomic classification.</title>
        <authorList>
            <person name="Goeker M."/>
        </authorList>
    </citation>
    <scope>NUCLEOTIDE SEQUENCE [LARGE SCALE GENOMIC DNA]</scope>
    <source>
        <strain evidence="2 3">DSM 25059</strain>
    </source>
</reference>
<evidence type="ECO:0000313" key="3">
    <source>
        <dbReference type="Proteomes" id="UP000295493"/>
    </source>
</evidence>
<evidence type="ECO:0000256" key="1">
    <source>
        <dbReference type="SAM" id="Phobius"/>
    </source>
</evidence>
<keyword evidence="1" id="KW-0472">Membrane</keyword>
<dbReference type="RefSeq" id="WP_268237650.1">
    <property type="nucleotide sequence ID" value="NZ_BMLU01000005.1"/>
</dbReference>
<accession>A0A4R6FPI8</accession>
<gene>
    <name evidence="2" type="ORF">EV664_105208</name>
</gene>